<dbReference type="Proteomes" id="UP001430848">
    <property type="component" value="Unassembled WGS sequence"/>
</dbReference>
<dbReference type="PANTHER" id="PTHR42813">
    <property type="entry name" value="ZINC-TYPE ALCOHOL DEHYDROGENASE-LIKE"/>
    <property type="match status" value="1"/>
</dbReference>
<keyword evidence="7" id="KW-0560">Oxidoreductase</keyword>
<evidence type="ECO:0000256" key="9">
    <source>
        <dbReference type="RuleBase" id="RU361277"/>
    </source>
</evidence>
<evidence type="ECO:0008006" key="17">
    <source>
        <dbReference type="Google" id="ProtNLM"/>
    </source>
</evidence>
<dbReference type="InterPro" id="IPR000209">
    <property type="entry name" value="Peptidase_S8/S53_dom"/>
</dbReference>
<evidence type="ECO:0000256" key="2">
    <source>
        <dbReference type="ARBA" id="ARBA00022670"/>
    </source>
</evidence>
<evidence type="ECO:0000313" key="16">
    <source>
        <dbReference type="Proteomes" id="UP001430848"/>
    </source>
</evidence>
<dbReference type="Pfam" id="PF08240">
    <property type="entry name" value="ADH_N"/>
    <property type="match status" value="1"/>
</dbReference>
<evidence type="ECO:0000256" key="1">
    <source>
        <dbReference type="ARBA" id="ARBA00001947"/>
    </source>
</evidence>
<dbReference type="Gene3D" id="3.40.50.720">
    <property type="entry name" value="NAD(P)-binding Rossmann-like Domain"/>
    <property type="match status" value="1"/>
</dbReference>
<dbReference type="Gene3D" id="3.40.50.200">
    <property type="entry name" value="Peptidase S8/S53 domain"/>
    <property type="match status" value="1"/>
</dbReference>
<dbReference type="PROSITE" id="PS00059">
    <property type="entry name" value="ADH_ZINC"/>
    <property type="match status" value="1"/>
</dbReference>
<dbReference type="Gene3D" id="3.90.180.10">
    <property type="entry name" value="Medium-chain alcohol dehydrogenases, catalytic domain"/>
    <property type="match status" value="2"/>
</dbReference>
<comment type="similarity">
    <text evidence="9">Belongs to the zinc-containing alcohol dehydrogenase family.</text>
</comment>
<keyword evidence="5" id="KW-0720">Serine protease</keyword>
<feature type="domain" description="Alcohol dehydrogenase-like C-terminal" evidence="12">
    <location>
        <begin position="1034"/>
        <end position="1163"/>
    </location>
</feature>
<feature type="signal peptide" evidence="10">
    <location>
        <begin position="1"/>
        <end position="20"/>
    </location>
</feature>
<keyword evidence="6 9" id="KW-0862">Zinc</keyword>
<dbReference type="InterPro" id="IPR036291">
    <property type="entry name" value="NAD(P)-bd_dom_sf"/>
</dbReference>
<keyword evidence="2" id="KW-0645">Protease</keyword>
<comment type="cofactor">
    <cofactor evidence="1 9">
        <name>Zn(2+)</name>
        <dbReference type="ChEBI" id="CHEBI:29105"/>
    </cofactor>
</comment>
<dbReference type="PROSITE" id="PS51892">
    <property type="entry name" value="SUBTILASE"/>
    <property type="match status" value="1"/>
</dbReference>
<dbReference type="InterPro" id="IPR023828">
    <property type="entry name" value="Peptidase_S8_Ser-AS"/>
</dbReference>
<evidence type="ECO:0000256" key="5">
    <source>
        <dbReference type="ARBA" id="ARBA00022825"/>
    </source>
</evidence>
<keyword evidence="10" id="KW-0732">Signal</keyword>
<dbReference type="PANTHER" id="PTHR42813:SF2">
    <property type="entry name" value="DEHYDROGENASE, ZINC-CONTAINING, PUTATIVE (AFU_ORTHOLOGUE AFUA_2G02810)-RELATED"/>
    <property type="match status" value="1"/>
</dbReference>
<evidence type="ECO:0000259" key="11">
    <source>
        <dbReference type="Pfam" id="PF00082"/>
    </source>
</evidence>
<comment type="similarity">
    <text evidence="8">Belongs to the peptidase S8 family.</text>
</comment>
<comment type="caution">
    <text evidence="15">The sequence shown here is derived from an EMBL/GenBank/DDBJ whole genome shotgun (WGS) entry which is preliminary data.</text>
</comment>
<organism evidence="15 16">
    <name type="scientific">Diaporthe eres</name>
    <name type="common">Phomopsis oblonga</name>
    <dbReference type="NCBI Taxonomy" id="83184"/>
    <lineage>
        <taxon>Eukaryota</taxon>
        <taxon>Fungi</taxon>
        <taxon>Dikarya</taxon>
        <taxon>Ascomycota</taxon>
        <taxon>Pezizomycotina</taxon>
        <taxon>Sordariomycetes</taxon>
        <taxon>Sordariomycetidae</taxon>
        <taxon>Diaporthales</taxon>
        <taxon>Diaporthaceae</taxon>
        <taxon>Diaporthe</taxon>
        <taxon>Diaporthe eres species complex</taxon>
    </lineage>
</organism>
<evidence type="ECO:0000313" key="15">
    <source>
        <dbReference type="EMBL" id="KAK7715579.1"/>
    </source>
</evidence>
<evidence type="ECO:0000256" key="7">
    <source>
        <dbReference type="ARBA" id="ARBA00023002"/>
    </source>
</evidence>
<reference evidence="15 16" key="1">
    <citation type="submission" date="2024-02" db="EMBL/GenBank/DDBJ databases">
        <title>De novo assembly and annotation of 12 fungi associated with fruit tree decline syndrome in Ontario, Canada.</title>
        <authorList>
            <person name="Sulman M."/>
            <person name="Ellouze W."/>
            <person name="Ilyukhin E."/>
        </authorList>
    </citation>
    <scope>NUCLEOTIDE SEQUENCE [LARGE SCALE GENOMIC DNA]</scope>
    <source>
        <strain evidence="15 16">M169</strain>
    </source>
</reference>
<dbReference type="InterPro" id="IPR046450">
    <property type="entry name" value="PA_dom_sf"/>
</dbReference>
<dbReference type="InterPro" id="IPR002328">
    <property type="entry name" value="ADH_Zn_CS"/>
</dbReference>
<dbReference type="Gene3D" id="3.50.30.30">
    <property type="match status" value="1"/>
</dbReference>
<dbReference type="SUPFAM" id="SSF50129">
    <property type="entry name" value="GroES-like"/>
    <property type="match status" value="1"/>
</dbReference>
<evidence type="ECO:0000259" key="14">
    <source>
        <dbReference type="Pfam" id="PF08240"/>
    </source>
</evidence>
<gene>
    <name evidence="15" type="ORF">SLS63_011412</name>
</gene>
<dbReference type="SUPFAM" id="SSF51735">
    <property type="entry name" value="NAD(P)-binding Rossmann-fold domains"/>
    <property type="match status" value="1"/>
</dbReference>
<evidence type="ECO:0000259" key="13">
    <source>
        <dbReference type="Pfam" id="PF02225"/>
    </source>
</evidence>
<dbReference type="EMBL" id="JAKNSF020000108">
    <property type="protein sequence ID" value="KAK7715579.1"/>
    <property type="molecule type" value="Genomic_DNA"/>
</dbReference>
<dbReference type="InterPro" id="IPR003137">
    <property type="entry name" value="PA_domain"/>
</dbReference>
<dbReference type="InterPro" id="IPR013154">
    <property type="entry name" value="ADH-like_N"/>
</dbReference>
<protein>
    <recommendedName>
        <fullName evidence="17">Serin endopeptidase</fullName>
    </recommendedName>
</protein>
<keyword evidence="4" id="KW-0378">Hydrolase</keyword>
<proteinExistence type="inferred from homology"/>
<dbReference type="InterPro" id="IPR034187">
    <property type="entry name" value="Peptidases_S8_5"/>
</dbReference>
<dbReference type="Pfam" id="PF02225">
    <property type="entry name" value="PA"/>
    <property type="match status" value="1"/>
</dbReference>
<dbReference type="InterPro" id="IPR036852">
    <property type="entry name" value="Peptidase_S8/S53_dom_sf"/>
</dbReference>
<feature type="domain" description="Alcohol dehydrogenase-like N-terminal" evidence="14">
    <location>
        <begin position="918"/>
        <end position="988"/>
    </location>
</feature>
<keyword evidence="16" id="KW-1185">Reference proteome</keyword>
<comment type="caution">
    <text evidence="8">Lacks conserved residue(s) required for the propagation of feature annotation.</text>
</comment>
<accession>A0ABR1NU79</accession>
<evidence type="ECO:0000256" key="6">
    <source>
        <dbReference type="ARBA" id="ARBA00022833"/>
    </source>
</evidence>
<dbReference type="Pfam" id="PF00082">
    <property type="entry name" value="Peptidase_S8"/>
    <property type="match status" value="1"/>
</dbReference>
<dbReference type="CDD" id="cd02124">
    <property type="entry name" value="PA_PoS1_like"/>
    <property type="match status" value="1"/>
</dbReference>
<dbReference type="CDD" id="cd08284">
    <property type="entry name" value="FDH_like_2"/>
    <property type="match status" value="1"/>
</dbReference>
<evidence type="ECO:0000256" key="8">
    <source>
        <dbReference type="PROSITE-ProRule" id="PRU01240"/>
    </source>
</evidence>
<dbReference type="InterPro" id="IPR013149">
    <property type="entry name" value="ADH-like_C"/>
</dbReference>
<keyword evidence="3 9" id="KW-0479">Metal-binding</keyword>
<dbReference type="SUPFAM" id="SSF52743">
    <property type="entry name" value="Subtilisin-like"/>
    <property type="match status" value="1"/>
</dbReference>
<evidence type="ECO:0000256" key="10">
    <source>
        <dbReference type="SAM" id="SignalP"/>
    </source>
</evidence>
<feature type="domain" description="Peptidase S8/S53" evidence="11">
    <location>
        <begin position="212"/>
        <end position="509"/>
    </location>
</feature>
<dbReference type="InterPro" id="IPR015500">
    <property type="entry name" value="Peptidase_S8_subtilisin-rel"/>
</dbReference>
<dbReference type="PRINTS" id="PR00723">
    <property type="entry name" value="SUBTILISIN"/>
</dbReference>
<feature type="chain" id="PRO_5046066231" description="Serin endopeptidase" evidence="10">
    <location>
        <begin position="21"/>
        <end position="1201"/>
    </location>
</feature>
<sequence length="1201" mass="128874">MHLLSIAGLLLSALPSPGSAQPFAARQASEEANVTSAVPRSYIIEYAAGSNKARRDVALAADIKVVKDFETDVFSGASIETDNHSVDSLLSLAGVVRAWPNKRVALSPVEGLSSIGDAAAASNYTTHNATGVSKLHDRGIFGQGVKVGVVDSGTWYKHPALGGGFGPGFKVAGGYDLVGNGLWPIVAGDKVPDDDPEDQLGHVFAQVDGTDEATLIEAFLRAYTDGVDIITASIGSPGGWSTGAWAEVSSRLVDEGVVVTIANGNSGAAGAFFGSTGSSGTNVLAVASVETETYPASPFELTSTLDGEAETVKAGYLPSTYYFSSNITDWPVVPLNFNTTDPADGCQPYPNGTRRLEGVIPLVRRGTCTFATKQQNLVALGAEYILFYNNESPLITPGTDDDVGFIGLITADAGEAIIETVKAGGNVTADFSLNPEQVVGLEYPAGGRPNTFTSWGASNDLQIKPDIAAPGGQIFSTYLDNTYALLSGTSMATPYVAGVAALYISVHGGRAVHGKNFARTLHQRIIASGTSLPWSDGTATDYGFAASVAQVGNGLVNAFKVVNYTTDISFEKIALNDTKFFSGDHDLTITNTGGKDVIYKFSYEAAAGVEILGWYSFVEPYAGEKRLKSFSELKPTSLPIEVSVPAELTLGPGESTTVTGKVIVSGNNGEQVSVPYLGLAADLNAEITPINRPTYPFTNQRDYVYSFNLNTSSQDFPTIYSKLIWGSKEVRWDIYEPGWTEEQWEYPPVPGENGYIGPATSHVLAEGASYFDPDLYDPDDTFTYPAVNLFRNAQTQNSYHQFWWFGKLGNGSQIELGNYTMRFATLRPFGDPGVTDGWDIFKTPEIQVTGKYSRRAMMEIVTARGGESPENKTSEDPYMAQKTMKAVVFDGPHKVSVQDRPVPKREFHTWIALLAYSSELHTFRGHAKSDAGFIMGHEFTGVVVEAGSDVKTVKEGDKIVSPFTTTWDGAQAEYVRVPNADGTVVKAPPEIGDQSLVLMADIFPTGYFGAKNAFSRLSASEIANGTVVVIGCGPVGLCAIIAALEYKPKHLFAVDSVDSRLEEARKLGAEPLNFVKDKEGMFEKVKSVTEGRGADAVIEVVGLSPALRTAFDLLRPWGVISSIGVHNAEIPWSGTEGYNKNVRLQMGRCPVRSLFPEALALLARHQDKLSFMFDKIMPLSDAVEGYDLFDKMKVQKVVFKP</sequence>
<dbReference type="InterPro" id="IPR011032">
    <property type="entry name" value="GroES-like_sf"/>
</dbReference>
<name>A0ABR1NU79_DIAER</name>
<evidence type="ECO:0000256" key="3">
    <source>
        <dbReference type="ARBA" id="ARBA00022723"/>
    </source>
</evidence>
<evidence type="ECO:0000256" key="4">
    <source>
        <dbReference type="ARBA" id="ARBA00022801"/>
    </source>
</evidence>
<dbReference type="Pfam" id="PF00107">
    <property type="entry name" value="ADH_zinc_N"/>
    <property type="match status" value="1"/>
</dbReference>
<feature type="domain" description="PA" evidence="13">
    <location>
        <begin position="336"/>
        <end position="411"/>
    </location>
</feature>
<dbReference type="PROSITE" id="PS00138">
    <property type="entry name" value="SUBTILASE_SER"/>
    <property type="match status" value="1"/>
</dbReference>
<dbReference type="CDD" id="cd07489">
    <property type="entry name" value="Peptidases_S8_5"/>
    <property type="match status" value="1"/>
</dbReference>
<evidence type="ECO:0000259" key="12">
    <source>
        <dbReference type="Pfam" id="PF00107"/>
    </source>
</evidence>
<dbReference type="SUPFAM" id="SSF52025">
    <property type="entry name" value="PA domain"/>
    <property type="match status" value="1"/>
</dbReference>